<proteinExistence type="predicted"/>
<dbReference type="EMBL" id="VZBQ01000155">
    <property type="protein sequence ID" value="MQN91138.1"/>
    <property type="molecule type" value="Genomic_DNA"/>
</dbReference>
<dbReference type="RefSeq" id="WP_153133787.1">
    <property type="nucleotide sequence ID" value="NZ_JAPDUU010000001.1"/>
</dbReference>
<evidence type="ECO:0000313" key="1">
    <source>
        <dbReference type="EMBL" id="MQN91138.1"/>
    </source>
</evidence>
<protein>
    <submittedName>
        <fullName evidence="1">Uncharacterized protein</fullName>
    </submittedName>
</protein>
<reference evidence="2" key="1">
    <citation type="submission" date="2019-09" db="EMBL/GenBank/DDBJ databases">
        <title>Distinct polysaccharide growth profiles of human intestinal Prevotella copri isolates.</title>
        <authorList>
            <person name="Fehlner-Peach H."/>
            <person name="Magnabosco C."/>
            <person name="Raghavan V."/>
            <person name="Scher J.U."/>
            <person name="Tett A."/>
            <person name="Cox L.M."/>
            <person name="Gottsegen C."/>
            <person name="Watters A."/>
            <person name="Wiltshire- Gordon J.D."/>
            <person name="Segata N."/>
            <person name="Bonneau R."/>
            <person name="Littman D.R."/>
        </authorList>
    </citation>
    <scope>NUCLEOTIDE SEQUENCE [LARGE SCALE GENOMIC DNA]</scope>
    <source>
        <strain evidence="2">iP54</strain>
    </source>
</reference>
<dbReference type="Proteomes" id="UP000420635">
    <property type="component" value="Unassembled WGS sequence"/>
</dbReference>
<comment type="caution">
    <text evidence="1">The sequence shown here is derived from an EMBL/GenBank/DDBJ whole genome shotgun (WGS) entry which is preliminary data.</text>
</comment>
<sequence>MIIVAFFMLSSTACSSDEETEKSEVFHYETTFLAHEWQISALYQRVGSIFIDVKEAPLFCSFTSDAISFSETTEVNHFDEGGKITQTTTENVACGQYTYLIKENKIQIDNQIFTITDNNGTLVLQNEDWKLVLVEK</sequence>
<organism evidence="1 2">
    <name type="scientific">Segatella copri</name>
    <dbReference type="NCBI Taxonomy" id="165179"/>
    <lineage>
        <taxon>Bacteria</taxon>
        <taxon>Pseudomonadati</taxon>
        <taxon>Bacteroidota</taxon>
        <taxon>Bacteroidia</taxon>
        <taxon>Bacteroidales</taxon>
        <taxon>Prevotellaceae</taxon>
        <taxon>Segatella</taxon>
    </lineage>
</organism>
<name>A0A646HIB2_9BACT</name>
<dbReference type="AlphaFoldDB" id="A0A646HIB2"/>
<gene>
    <name evidence="1" type="ORF">F7D59_15090</name>
</gene>
<evidence type="ECO:0000313" key="2">
    <source>
        <dbReference type="Proteomes" id="UP000420635"/>
    </source>
</evidence>
<accession>A0A646HIB2</accession>